<dbReference type="PATRIC" id="fig|999408.3.peg.1595"/>
<evidence type="ECO:0000313" key="2">
    <source>
        <dbReference type="Proteomes" id="UP000013085"/>
    </source>
</evidence>
<dbReference type="Gene3D" id="3.40.50.450">
    <property type="match status" value="1"/>
</dbReference>
<dbReference type="EMBL" id="AGYR01000012">
    <property type="protein sequence ID" value="ENZ17930.1"/>
    <property type="molecule type" value="Genomic_DNA"/>
</dbReference>
<dbReference type="Proteomes" id="UP000013085">
    <property type="component" value="Unassembled WGS sequence"/>
</dbReference>
<dbReference type="SUPFAM" id="SSF102405">
    <property type="entry name" value="MCP/YpsA-like"/>
    <property type="match status" value="1"/>
</dbReference>
<name>A0A0E2HD82_9FIRM</name>
<sequence length="183" mass="21562">MEVKRTCCFTGHRPQRLPFQFDEQHPDCVWLKERLRQEMVRLITEEEVTCFITGLALGIDMICAELVLELKETHPQVTLECAIPYEEQAARWTVPHRERYYDIIVRSDYENQLQGYYTSDCMKKQSHYMVEKSGHVLAVWDGDVRSKTGQTVRYARELGRELTIIRPVTLEIIREKKTEPALN</sequence>
<organism evidence="1 2">
    <name type="scientific">[Clostridium] clostridioforme 90A8</name>
    <dbReference type="NCBI Taxonomy" id="999408"/>
    <lineage>
        <taxon>Bacteria</taxon>
        <taxon>Bacillati</taxon>
        <taxon>Bacillota</taxon>
        <taxon>Clostridia</taxon>
        <taxon>Lachnospirales</taxon>
        <taxon>Lachnospiraceae</taxon>
        <taxon>Enterocloster</taxon>
    </lineage>
</organism>
<dbReference type="PANTHER" id="PTHR38440">
    <property type="entry name" value="UPF0398 PROTEIN YPSA"/>
    <property type="match status" value="1"/>
</dbReference>
<reference evidence="1 2" key="1">
    <citation type="submission" date="2013-01" db="EMBL/GenBank/DDBJ databases">
        <title>The Genome Sequence of Clostridium clostridioforme 90A8.</title>
        <authorList>
            <consortium name="The Broad Institute Genome Sequencing Platform"/>
            <person name="Earl A."/>
            <person name="Ward D."/>
            <person name="Feldgarden M."/>
            <person name="Gevers D."/>
            <person name="Courvalin P."/>
            <person name="Lambert T."/>
            <person name="Walker B."/>
            <person name="Young S.K."/>
            <person name="Zeng Q."/>
            <person name="Gargeya S."/>
            <person name="Fitzgerald M."/>
            <person name="Haas B."/>
            <person name="Abouelleil A."/>
            <person name="Alvarado L."/>
            <person name="Arachchi H.M."/>
            <person name="Berlin A.M."/>
            <person name="Chapman S.B."/>
            <person name="Dewar J."/>
            <person name="Goldberg J."/>
            <person name="Griggs A."/>
            <person name="Gujja S."/>
            <person name="Hansen M."/>
            <person name="Howarth C."/>
            <person name="Imamovic A."/>
            <person name="Larimer J."/>
            <person name="McCowan C."/>
            <person name="Murphy C."/>
            <person name="Neiman D."/>
            <person name="Pearson M."/>
            <person name="Priest M."/>
            <person name="Roberts A."/>
            <person name="Saif S."/>
            <person name="Shea T."/>
            <person name="Sisk P."/>
            <person name="Sykes S."/>
            <person name="Wortman J."/>
            <person name="Nusbaum C."/>
            <person name="Birren B."/>
        </authorList>
    </citation>
    <scope>NUCLEOTIDE SEQUENCE [LARGE SCALE GENOMIC DNA]</scope>
    <source>
        <strain evidence="1 2">90A8</strain>
    </source>
</reference>
<proteinExistence type="predicted"/>
<dbReference type="PANTHER" id="PTHR38440:SF1">
    <property type="entry name" value="UPF0398 PROTEIN SPR0331"/>
    <property type="match status" value="1"/>
</dbReference>
<dbReference type="HOGENOM" id="CLU_108363_1_0_9"/>
<dbReference type="AlphaFoldDB" id="A0A0E2HD82"/>
<comment type="caution">
    <text evidence="1">The sequence shown here is derived from an EMBL/GenBank/DDBJ whole genome shotgun (WGS) entry which is preliminary data.</text>
</comment>
<protein>
    <recommendedName>
        <fullName evidence="3">DUF1273 family protein</fullName>
    </recommendedName>
</protein>
<gene>
    <name evidence="1" type="ORF">HMPREF1090_01480</name>
</gene>
<dbReference type="RefSeq" id="WP_002595376.1">
    <property type="nucleotide sequence ID" value="NZ_KB851009.1"/>
</dbReference>
<evidence type="ECO:0008006" key="3">
    <source>
        <dbReference type="Google" id="ProtNLM"/>
    </source>
</evidence>
<dbReference type="InterPro" id="IPR010697">
    <property type="entry name" value="YspA"/>
</dbReference>
<evidence type="ECO:0000313" key="1">
    <source>
        <dbReference type="EMBL" id="ENZ17930.1"/>
    </source>
</evidence>
<accession>A0A0E2HD82</accession>
<dbReference type="Pfam" id="PF06908">
    <property type="entry name" value="YpsA"/>
    <property type="match status" value="1"/>
</dbReference>